<dbReference type="Gene3D" id="3.30.710.10">
    <property type="entry name" value="Potassium Channel Kv1.1, Chain A"/>
    <property type="match status" value="1"/>
</dbReference>
<feature type="region of interest" description="Disordered" evidence="1">
    <location>
        <begin position="309"/>
        <end position="329"/>
    </location>
</feature>
<dbReference type="PANTHER" id="PTHR45774:SF4">
    <property type="entry name" value="AXUNDEAD, ISOFORM F"/>
    <property type="match status" value="1"/>
</dbReference>
<evidence type="ECO:0000313" key="5">
    <source>
        <dbReference type="WBParaSite" id="TREG1_61020.2"/>
    </source>
</evidence>
<feature type="region of interest" description="Disordered" evidence="1">
    <location>
        <begin position="357"/>
        <end position="396"/>
    </location>
</feature>
<feature type="region of interest" description="Disordered" evidence="1">
    <location>
        <begin position="571"/>
        <end position="605"/>
    </location>
</feature>
<feature type="compositionally biased region" description="Low complexity" evidence="1">
    <location>
        <begin position="361"/>
        <end position="385"/>
    </location>
</feature>
<feature type="compositionally biased region" description="Polar residues" evidence="1">
    <location>
        <begin position="630"/>
        <end position="643"/>
    </location>
</feature>
<evidence type="ECO:0000313" key="4">
    <source>
        <dbReference type="WBParaSite" id="TREG1_61020.1"/>
    </source>
</evidence>
<feature type="compositionally biased region" description="Polar residues" evidence="1">
    <location>
        <begin position="69"/>
        <end position="80"/>
    </location>
</feature>
<dbReference type="InterPro" id="IPR011333">
    <property type="entry name" value="SKP1/BTB/POZ_sf"/>
</dbReference>
<accession>A0AA85K210</accession>
<feature type="compositionally biased region" description="Acidic residues" evidence="1">
    <location>
        <begin position="619"/>
        <end position="629"/>
    </location>
</feature>
<dbReference type="SMART" id="SM00225">
    <property type="entry name" value="BTB"/>
    <property type="match status" value="1"/>
</dbReference>
<dbReference type="PROSITE" id="PS50097">
    <property type="entry name" value="BTB"/>
    <property type="match status" value="1"/>
</dbReference>
<dbReference type="GO" id="GO:0005829">
    <property type="term" value="C:cytosol"/>
    <property type="evidence" value="ECO:0007669"/>
    <property type="project" value="TreeGrafter"/>
</dbReference>
<dbReference type="InterPro" id="IPR038648">
    <property type="entry name" value="PHR_sf"/>
</dbReference>
<feature type="region of interest" description="Disordered" evidence="1">
    <location>
        <begin position="1"/>
        <end position="105"/>
    </location>
</feature>
<feature type="region of interest" description="Disordered" evidence="1">
    <location>
        <begin position="1143"/>
        <end position="1168"/>
    </location>
</feature>
<protein>
    <recommendedName>
        <fullName evidence="2">BTB domain-containing protein</fullName>
    </recommendedName>
</protein>
<dbReference type="Proteomes" id="UP000050795">
    <property type="component" value="Unassembled WGS sequence"/>
</dbReference>
<feature type="compositionally biased region" description="Low complexity" evidence="1">
    <location>
        <begin position="1146"/>
        <end position="1168"/>
    </location>
</feature>
<name>A0AA85K210_TRIRE</name>
<dbReference type="PANTHER" id="PTHR45774">
    <property type="entry name" value="BTB/POZ DOMAIN-CONTAINING"/>
    <property type="match status" value="1"/>
</dbReference>
<reference evidence="3" key="1">
    <citation type="submission" date="2022-06" db="EMBL/GenBank/DDBJ databases">
        <authorList>
            <person name="Berger JAMES D."/>
            <person name="Berger JAMES D."/>
        </authorList>
    </citation>
    <scope>NUCLEOTIDE SEQUENCE [LARGE SCALE GENOMIC DNA]</scope>
</reference>
<dbReference type="Pfam" id="PF07707">
    <property type="entry name" value="BACK"/>
    <property type="match status" value="1"/>
</dbReference>
<keyword evidence="3" id="KW-1185">Reference proteome</keyword>
<feature type="region of interest" description="Disordered" evidence="1">
    <location>
        <begin position="1192"/>
        <end position="1221"/>
    </location>
</feature>
<evidence type="ECO:0000313" key="3">
    <source>
        <dbReference type="Proteomes" id="UP000050795"/>
    </source>
</evidence>
<dbReference type="Gene3D" id="1.25.40.420">
    <property type="match status" value="1"/>
</dbReference>
<reference evidence="4 5" key="2">
    <citation type="submission" date="2023-11" db="UniProtKB">
        <authorList>
            <consortium name="WormBaseParasite"/>
        </authorList>
    </citation>
    <scope>IDENTIFICATION</scope>
</reference>
<feature type="compositionally biased region" description="Polar residues" evidence="1">
    <location>
        <begin position="1297"/>
        <end position="1307"/>
    </location>
</feature>
<evidence type="ECO:0000256" key="1">
    <source>
        <dbReference type="SAM" id="MobiDB-lite"/>
    </source>
</evidence>
<dbReference type="InterPro" id="IPR000210">
    <property type="entry name" value="BTB/POZ_dom"/>
</dbReference>
<feature type="region of interest" description="Disordered" evidence="1">
    <location>
        <begin position="617"/>
        <end position="646"/>
    </location>
</feature>
<dbReference type="SMART" id="SM00875">
    <property type="entry name" value="BACK"/>
    <property type="match status" value="1"/>
</dbReference>
<sequence length="1373" mass="154779">MFNINRTQRTSASEQQSQQQQQHQQQHQQQQHDQSSQLHQETRQPHHQQHQHHQQQLEQSQRNIRSGDDSTPNHSPTSPDQPEVYIRERRHHRNTSCRNRRNQDLSPRFEDDRNIIYLHDGNTRHYRSQNHLNDPSGFWLQRSASARNIRLRSGLSHNHLHQLNVPVDERFTDHIRRSFHDRSNGLSQDALVERQNLVLVPMFGLLRPRRSRNRTHRLSADLENTQQRRQLELDVSSFRNLNNSLSSPLNDDPGDRPIIFTNPTNRNPLQQPLTLNTAQTLSLRSPNEDTTTDRGSQIIRSQARVNSVQTSRATQVVQTRGPYQGQLRRVQNDAMPNRYNEDGSALHDSVVSHTNRLSGIQSSDNNDVNSNNNNNNTDNRQTNVTSATHESPNNSRDREIYVLRNNPSLSQPVQPSTVDNASMTTSISDASSIEDLHVTEIVANSHNESLIQHPQLCETSSSETERIIKSQEVQYAENRPEMNDWRANLIGSRQLWRQMLISERFADVWFIVGGEDILSSTGPLSLHSNDPGAPGGPTSQISCCSNKQMLNVSTRSSNFSSNGVNKSRIMYSSKSNTNNSNTAATVNNNNNNNNNNNGNNNSQVQNDYFDAIHSRCSDSDQENTIDDATDLNSDSEQISCQSDLSKERIPRGVTNKMNESTSQIIRNKDIKPSYKTPASSSSSLCQYSNRLNSTNGCSKIDVCRNILTTGSLKLTDDTDPLIWRFAAHRLILAAASPVFEAMFYGPMADCDNKGSEGRREYHIPDIHPKAFQIMLSYIYSDELLLENDLNLLFYVLYATKKYILPRLTQICVEHLKDLITAENVCMMLERSIFFDEVDLTRRCWHVIDVLAPDVLASQGLLTLNSNYLQDLVRRDTLNCQESEVFAAVGRWAGAECCRLGIRDVVCNRVQVAANILPLIRFPTMTLSDFAENVAYSGYLSLEMVRDLFVYITTNKLNTQNKDGRSPTRRSNSLAIKKTDNSNDCTETDTLSNVAVPSSLRLPIQPGQLSPSSQQASSPDPGPFPREPRTGPKLWRCCRFTRTRKHLLSLTASNNHRHTISFSVSTTVFIAGVGIYGSTQVGDICTVHVELKTGSGSAPLLSSPGNGPTNTDLASPIGSQSPDRVYIPPTSRSTNDLTNLISPIRLTNNNNNMNTTTSNNNIHNNNNNNNNREVYSSLWDNTILSRLDEINSPTIHANSSNRSPKKPSTKCLGSKQQQLRSDGTNRVYDIRFDCPVKLIKGRRYYLSLSTTNAEHASSMSTSSTAINSSTSYIGFFGRSEILIHCPSEDNERIMNNNSNYTHHNAKTLSSSPSSIKKRRPKVNKQLYSSNDTPCQQSLRSHETVIFHFHDSWDGIENGDVDRGLIPDLLFYTCF</sequence>
<evidence type="ECO:0000259" key="2">
    <source>
        <dbReference type="PROSITE" id="PS50097"/>
    </source>
</evidence>
<organism evidence="3 5">
    <name type="scientific">Trichobilharzia regenti</name>
    <name type="common">Nasal bird schistosome</name>
    <dbReference type="NCBI Taxonomy" id="157069"/>
    <lineage>
        <taxon>Eukaryota</taxon>
        <taxon>Metazoa</taxon>
        <taxon>Spiralia</taxon>
        <taxon>Lophotrochozoa</taxon>
        <taxon>Platyhelminthes</taxon>
        <taxon>Trematoda</taxon>
        <taxon>Digenea</taxon>
        <taxon>Strigeidida</taxon>
        <taxon>Schistosomatoidea</taxon>
        <taxon>Schistosomatidae</taxon>
        <taxon>Trichobilharzia</taxon>
    </lineage>
</organism>
<feature type="compositionally biased region" description="Polar residues" evidence="1">
    <location>
        <begin position="1"/>
        <end position="14"/>
    </location>
</feature>
<dbReference type="WBParaSite" id="TREG1_61020.1">
    <property type="protein sequence ID" value="TREG1_61020.1"/>
    <property type="gene ID" value="TREG1_61020"/>
</dbReference>
<proteinExistence type="predicted"/>
<feature type="compositionally biased region" description="Polar residues" evidence="1">
    <location>
        <begin position="1192"/>
        <end position="1201"/>
    </location>
</feature>
<dbReference type="Pfam" id="PF00651">
    <property type="entry name" value="BTB"/>
    <property type="match status" value="1"/>
</dbReference>
<dbReference type="GO" id="GO:0022008">
    <property type="term" value="P:neurogenesis"/>
    <property type="evidence" value="ECO:0007669"/>
    <property type="project" value="TreeGrafter"/>
</dbReference>
<feature type="compositionally biased region" description="Low complexity" evidence="1">
    <location>
        <begin position="1004"/>
        <end position="1018"/>
    </location>
</feature>
<feature type="region of interest" description="Disordered" evidence="1">
    <location>
        <begin position="1297"/>
        <end position="1320"/>
    </location>
</feature>
<feature type="compositionally biased region" description="Low complexity" evidence="1">
    <location>
        <begin position="15"/>
        <end position="39"/>
    </location>
</feature>
<dbReference type="InterPro" id="IPR011705">
    <property type="entry name" value="BACK"/>
</dbReference>
<dbReference type="Gene3D" id="2.60.120.820">
    <property type="entry name" value="PHR domain"/>
    <property type="match status" value="1"/>
</dbReference>
<feature type="region of interest" description="Disordered" evidence="1">
    <location>
        <begin position="1002"/>
        <end position="1030"/>
    </location>
</feature>
<feature type="compositionally biased region" description="Basic residues" evidence="1">
    <location>
        <begin position="88"/>
        <end position="100"/>
    </location>
</feature>
<feature type="compositionally biased region" description="Low complexity" evidence="1">
    <location>
        <begin position="576"/>
        <end position="605"/>
    </location>
</feature>
<dbReference type="SUPFAM" id="SSF54695">
    <property type="entry name" value="POZ domain"/>
    <property type="match status" value="1"/>
</dbReference>
<feature type="domain" description="BTB" evidence="2">
    <location>
        <begin position="725"/>
        <end position="787"/>
    </location>
</feature>
<feature type="region of interest" description="Disordered" evidence="1">
    <location>
        <begin position="959"/>
        <end position="988"/>
    </location>
</feature>
<dbReference type="WBParaSite" id="TREG1_61020.2">
    <property type="protein sequence ID" value="TREG1_61020.2"/>
    <property type="gene ID" value="TREG1_61020"/>
</dbReference>
<feature type="compositionally biased region" description="Polar residues" evidence="1">
    <location>
        <begin position="309"/>
        <end position="318"/>
    </location>
</feature>